<evidence type="ECO:0000256" key="3">
    <source>
        <dbReference type="ARBA" id="ARBA00022475"/>
    </source>
</evidence>
<feature type="transmembrane region" description="Helical" evidence="11">
    <location>
        <begin position="154"/>
        <end position="172"/>
    </location>
</feature>
<feature type="active site" evidence="8">
    <location>
        <position position="293"/>
    </location>
</feature>
<dbReference type="InterPro" id="IPR012160">
    <property type="entry name" value="LtaS-like"/>
</dbReference>
<dbReference type="PANTHER" id="PTHR47371">
    <property type="entry name" value="LIPOTEICHOIC ACID SYNTHASE"/>
    <property type="match status" value="1"/>
</dbReference>
<protein>
    <submittedName>
        <fullName evidence="13">Phosphoglycerol transferase</fullName>
    </submittedName>
</protein>
<feature type="transmembrane region" description="Helical" evidence="11">
    <location>
        <begin position="70"/>
        <end position="90"/>
    </location>
</feature>
<dbReference type="PANTHER" id="PTHR47371:SF1">
    <property type="entry name" value="LIPOTEICHOIC ACID SYNTHASE-LIKE YQGS"/>
    <property type="match status" value="1"/>
</dbReference>
<feature type="domain" description="Sulfatase N-terminal" evidence="12">
    <location>
        <begin position="243"/>
        <end position="530"/>
    </location>
</feature>
<keyword evidence="6 7" id="KW-0472">Membrane</keyword>
<keyword evidence="3 7" id="KW-1003">Cell membrane</keyword>
<dbReference type="Gene3D" id="3.30.1120.170">
    <property type="match status" value="1"/>
</dbReference>
<dbReference type="InterPro" id="IPR050448">
    <property type="entry name" value="OpgB/LTA_synthase_biosynth"/>
</dbReference>
<dbReference type="Proteomes" id="UP000216207">
    <property type="component" value="Unassembled WGS sequence"/>
</dbReference>
<reference evidence="13 14" key="1">
    <citation type="submission" date="2017-07" db="EMBL/GenBank/DDBJ databases">
        <title>Isolation and whole genome analysis of endospore-forming bacteria from heroin.</title>
        <authorList>
            <person name="Kalinowski J."/>
            <person name="Ahrens B."/>
            <person name="Al-Dilaimi A."/>
            <person name="Winkler A."/>
            <person name="Wibberg D."/>
            <person name="Schleenbecker U."/>
            <person name="Ruckert C."/>
            <person name="Wolfel R."/>
            <person name="Grass G."/>
        </authorList>
    </citation>
    <scope>NUCLEOTIDE SEQUENCE [LARGE SCALE GENOMIC DNA]</scope>
    <source>
        <strain evidence="13 14">7539</strain>
    </source>
</reference>
<dbReference type="GO" id="GO:0005886">
    <property type="term" value="C:plasma membrane"/>
    <property type="evidence" value="ECO:0007669"/>
    <property type="project" value="UniProtKB-SubCell"/>
</dbReference>
<evidence type="ECO:0000256" key="1">
    <source>
        <dbReference type="ARBA" id="ARBA00004651"/>
    </source>
</evidence>
<feature type="binding site" evidence="10">
    <location>
        <position position="468"/>
    </location>
    <ligand>
        <name>Mn(2+)</name>
        <dbReference type="ChEBI" id="CHEBI:29035"/>
    </ligand>
</feature>
<dbReference type="CDD" id="cd16015">
    <property type="entry name" value="LTA_synthase"/>
    <property type="match status" value="1"/>
</dbReference>
<evidence type="ECO:0000256" key="9">
    <source>
        <dbReference type="PIRSR" id="PIRSR005091-2"/>
    </source>
</evidence>
<evidence type="ECO:0000259" key="12">
    <source>
        <dbReference type="Pfam" id="PF00884"/>
    </source>
</evidence>
<proteinExistence type="inferred from homology"/>
<evidence type="ECO:0000313" key="14">
    <source>
        <dbReference type="Proteomes" id="UP000216207"/>
    </source>
</evidence>
<gene>
    <name evidence="13" type="ORF">CHH72_08295</name>
</gene>
<feature type="transmembrane region" description="Helical" evidence="11">
    <location>
        <begin position="42"/>
        <end position="63"/>
    </location>
</feature>
<evidence type="ECO:0000313" key="13">
    <source>
        <dbReference type="EMBL" id="PAE89281.1"/>
    </source>
</evidence>
<evidence type="ECO:0000256" key="10">
    <source>
        <dbReference type="PIRSR" id="PIRSR005091-3"/>
    </source>
</evidence>
<dbReference type="Pfam" id="PF00884">
    <property type="entry name" value="Sulfatase"/>
    <property type="match status" value="1"/>
</dbReference>
<dbReference type="PIRSF" id="PIRSF005091">
    <property type="entry name" value="Mmb_sulf_HI1246"/>
    <property type="match status" value="1"/>
</dbReference>
<keyword evidence="5 11" id="KW-1133">Transmembrane helix</keyword>
<evidence type="ECO:0000256" key="4">
    <source>
        <dbReference type="ARBA" id="ARBA00022692"/>
    </source>
</evidence>
<dbReference type="InterPro" id="IPR000917">
    <property type="entry name" value="Sulfatase_N"/>
</dbReference>
<dbReference type="AlphaFoldDB" id="A0A268P0U3"/>
<evidence type="ECO:0000256" key="5">
    <source>
        <dbReference type="ARBA" id="ARBA00022989"/>
    </source>
</evidence>
<dbReference type="EMBL" id="NPCC01000009">
    <property type="protein sequence ID" value="PAE89281.1"/>
    <property type="molecule type" value="Genomic_DNA"/>
</dbReference>
<evidence type="ECO:0000256" key="2">
    <source>
        <dbReference type="ARBA" id="ARBA00009983"/>
    </source>
</evidence>
<organism evidence="13 14">
    <name type="scientific">Shouchella clausii</name>
    <name type="common">Alkalihalobacillus clausii</name>
    <dbReference type="NCBI Taxonomy" id="79880"/>
    <lineage>
        <taxon>Bacteria</taxon>
        <taxon>Bacillati</taxon>
        <taxon>Bacillota</taxon>
        <taxon>Bacilli</taxon>
        <taxon>Bacillales</taxon>
        <taxon>Bacillaceae</taxon>
        <taxon>Shouchella</taxon>
    </lineage>
</organism>
<feature type="transmembrane region" description="Helical" evidence="11">
    <location>
        <begin position="12"/>
        <end position="36"/>
    </location>
</feature>
<dbReference type="SUPFAM" id="SSF53649">
    <property type="entry name" value="Alkaline phosphatase-like"/>
    <property type="match status" value="1"/>
</dbReference>
<sequence length="612" mass="69363">MNELKHFLAKHLIPLGVVALWLKTVIVSATAFSLPIQNGADVFLLLIGPLGSLMLLLGFSFYFSKHVRPLVFLLVYLLCTALLFGTLLYYRFYIDFLTVSVFLQFSNVGGLGSSTAELVSPYDLLLLIDLFVVAWFTISAKIERRSIERPRGKGFAWSGLVTLVVALGVSHIQNPYLLKTDYARDELVASLGLYNYQLVNLAQGISAPLKESWANEATASDIQAEMQEKPSPDVDVFGLAQGKNIVMISLESTQNFVIGQTVNGEELTPFLNQLIEESFYFPNIYDQTAQGKSSDMEFMLDTGFYPLSSGSAFVRRYENTFRSLPQILKEQGYTSAAFHANDATFWNREAMYETLGYDEFFSKDDYEVTDELSVNYGLKDKPFFAQSVDHLNTLESPYMAKFIPLTNHFPFLLEQEDQSIDPADTGVDVVNRYVTTIRYQDEAIEQFFADLKKEGHYEDTIFLLYGDHYGISRQYESGVHTLLDQEENTLTHLDLQKVPLIIHIPGQTGQTIETEGGQIDIHATLLQLLGLSANENLTFSYDLFTRPSDVPIIFRDGRFVSEEYLYADHTCYDRKTEQPVEETYCAKDQEIVREQLSLSDEILLGDLLRFLD</sequence>
<evidence type="ECO:0000256" key="8">
    <source>
        <dbReference type="PIRSR" id="PIRSR005091-1"/>
    </source>
</evidence>
<comment type="caution">
    <text evidence="13">The sequence shown here is derived from an EMBL/GenBank/DDBJ whole genome shotgun (WGS) entry which is preliminary data.</text>
</comment>
<evidence type="ECO:0000256" key="6">
    <source>
        <dbReference type="ARBA" id="ARBA00023136"/>
    </source>
</evidence>
<feature type="binding site" evidence="9">
    <location>
        <position position="408"/>
    </location>
    <ligand>
        <name>substrate</name>
    </ligand>
</feature>
<keyword evidence="9" id="KW-0464">Manganese</keyword>
<dbReference type="RefSeq" id="WP_095326407.1">
    <property type="nucleotide sequence ID" value="NZ_NPCC01000009.1"/>
</dbReference>
<keyword evidence="4 11" id="KW-0812">Transmembrane</keyword>
<dbReference type="InterPro" id="IPR017850">
    <property type="entry name" value="Alkaline_phosphatase_core_sf"/>
</dbReference>
<feature type="binding site" evidence="10">
    <location>
        <position position="251"/>
    </location>
    <ligand>
        <name>Mn(2+)</name>
        <dbReference type="ChEBI" id="CHEBI:29035"/>
    </ligand>
</feature>
<evidence type="ECO:0000256" key="11">
    <source>
        <dbReference type="SAM" id="Phobius"/>
    </source>
</evidence>
<keyword evidence="9" id="KW-0479">Metal-binding</keyword>
<dbReference type="GO" id="GO:0046872">
    <property type="term" value="F:metal ion binding"/>
    <property type="evidence" value="ECO:0007669"/>
    <property type="project" value="UniProtKB-KW"/>
</dbReference>
<evidence type="ECO:0000256" key="7">
    <source>
        <dbReference type="PIRNR" id="PIRNR005091"/>
    </source>
</evidence>
<name>A0A268P0U3_SHOCL</name>
<feature type="binding site" evidence="10">
    <location>
        <position position="467"/>
    </location>
    <ligand>
        <name>Mn(2+)</name>
        <dbReference type="ChEBI" id="CHEBI:29035"/>
    </ligand>
</feature>
<comment type="subcellular location">
    <subcellularLocation>
        <location evidence="1">Cell membrane</location>
        <topology evidence="1">Multi-pass membrane protein</topology>
    </subcellularLocation>
</comment>
<dbReference type="GO" id="GO:0016740">
    <property type="term" value="F:transferase activity"/>
    <property type="evidence" value="ECO:0007669"/>
    <property type="project" value="UniProtKB-KW"/>
</dbReference>
<keyword evidence="13" id="KW-0808">Transferase</keyword>
<dbReference type="Gene3D" id="3.40.720.10">
    <property type="entry name" value="Alkaline Phosphatase, subunit A"/>
    <property type="match status" value="1"/>
</dbReference>
<feature type="transmembrane region" description="Helical" evidence="11">
    <location>
        <begin position="124"/>
        <end position="142"/>
    </location>
</feature>
<comment type="similarity">
    <text evidence="2 7">Belongs to the LTA synthase family.</text>
</comment>
<accession>A0A268P0U3</accession>